<comment type="caution">
    <text evidence="2">The sequence shown here is derived from an EMBL/GenBank/DDBJ whole genome shotgun (WGS) entry which is preliminary data.</text>
</comment>
<evidence type="ECO:0000256" key="1">
    <source>
        <dbReference type="SAM" id="MobiDB-lite"/>
    </source>
</evidence>
<evidence type="ECO:0000313" key="2">
    <source>
        <dbReference type="EMBL" id="KZL42844.1"/>
    </source>
</evidence>
<dbReference type="PATRIC" id="fig|33960.6.peg.1032"/>
<reference evidence="2 3" key="1">
    <citation type="submission" date="2015-02" db="EMBL/GenBank/DDBJ databases">
        <title>Draft genome sequence of Lactobacillus collinoides CUPV2371 isolated from a natural cider, the first genome sequence of a strain of this species.</title>
        <authorList>
            <person name="Puertas A.I."/>
            <person name="Spano G."/>
            <person name="Capozzi V."/>
            <person name="Lamontanara A."/>
            <person name="Orru L."/>
            <person name="Duenas M.T."/>
        </authorList>
    </citation>
    <scope>NUCLEOTIDE SEQUENCE [LARGE SCALE GENOMIC DNA]</scope>
    <source>
        <strain evidence="2 3">237</strain>
    </source>
</reference>
<dbReference type="EMBL" id="JYDC01000017">
    <property type="protein sequence ID" value="KZL42844.1"/>
    <property type="molecule type" value="Genomic_DNA"/>
</dbReference>
<gene>
    <name evidence="2" type="ORF">TY91_03085</name>
</gene>
<protein>
    <submittedName>
        <fullName evidence="2">Uncharacterized protein</fullName>
    </submittedName>
</protein>
<sequence>MEPKGLRPKKAGPAFLGRSPLGATPCLLEHVSAIRNNPTTKAALKTNQLQTKNHKTKRPQNSKTMKLKGQKATKPQNHKPQNANRGQAQTLTKPGNPKNQGSLALMV</sequence>
<dbReference type="AlphaFoldDB" id="A0A161VKI7"/>
<dbReference type="Proteomes" id="UP000076480">
    <property type="component" value="Unassembled WGS sequence"/>
</dbReference>
<name>A0A161VKI7_SECCO</name>
<feature type="compositionally biased region" description="Basic residues" evidence="1">
    <location>
        <begin position="52"/>
        <end position="71"/>
    </location>
</feature>
<feature type="region of interest" description="Disordered" evidence="1">
    <location>
        <begin position="38"/>
        <end position="107"/>
    </location>
</feature>
<feature type="compositionally biased region" description="Polar residues" evidence="1">
    <location>
        <begin position="38"/>
        <end position="51"/>
    </location>
</feature>
<evidence type="ECO:0000313" key="3">
    <source>
        <dbReference type="Proteomes" id="UP000076480"/>
    </source>
</evidence>
<keyword evidence="3" id="KW-1185">Reference proteome</keyword>
<feature type="compositionally biased region" description="Basic residues" evidence="1">
    <location>
        <begin position="1"/>
        <end position="10"/>
    </location>
</feature>
<organism evidence="2 3">
    <name type="scientific">Secundilactobacillus collinoides</name>
    <name type="common">Lactobacillus collinoides</name>
    <dbReference type="NCBI Taxonomy" id="33960"/>
    <lineage>
        <taxon>Bacteria</taxon>
        <taxon>Bacillati</taxon>
        <taxon>Bacillota</taxon>
        <taxon>Bacilli</taxon>
        <taxon>Lactobacillales</taxon>
        <taxon>Lactobacillaceae</taxon>
        <taxon>Secundilactobacillus</taxon>
    </lineage>
</organism>
<feature type="region of interest" description="Disordered" evidence="1">
    <location>
        <begin position="1"/>
        <end position="22"/>
    </location>
</feature>
<accession>A0A161VKI7</accession>
<proteinExistence type="predicted"/>
<feature type="compositionally biased region" description="Polar residues" evidence="1">
    <location>
        <begin position="73"/>
        <end position="107"/>
    </location>
</feature>